<keyword evidence="5" id="KW-0032">Aminotransferase</keyword>
<organism evidence="5 6">
    <name type="scientific">Chelatococcus albus</name>
    <dbReference type="NCBI Taxonomy" id="3047466"/>
    <lineage>
        <taxon>Bacteria</taxon>
        <taxon>Pseudomonadati</taxon>
        <taxon>Pseudomonadota</taxon>
        <taxon>Alphaproteobacteria</taxon>
        <taxon>Hyphomicrobiales</taxon>
        <taxon>Chelatococcaceae</taxon>
        <taxon>Chelatococcus</taxon>
    </lineage>
</organism>
<comment type="cofactor">
    <cofactor evidence="1">
        <name>pyridoxal 5'-phosphate</name>
        <dbReference type="ChEBI" id="CHEBI:597326"/>
    </cofactor>
</comment>
<dbReference type="InterPro" id="IPR015422">
    <property type="entry name" value="PyrdxlP-dep_Trfase_small"/>
</dbReference>
<dbReference type="Pfam" id="PF00202">
    <property type="entry name" value="Aminotran_3"/>
    <property type="match status" value="1"/>
</dbReference>
<dbReference type="GO" id="GO:0008483">
    <property type="term" value="F:transaminase activity"/>
    <property type="evidence" value="ECO:0007669"/>
    <property type="project" value="UniProtKB-KW"/>
</dbReference>
<dbReference type="PANTHER" id="PTHR43094:SF1">
    <property type="entry name" value="AMINOTRANSFERASE CLASS-III"/>
    <property type="match status" value="1"/>
</dbReference>
<accession>A0ABT7AG43</accession>
<keyword evidence="3 4" id="KW-0663">Pyridoxal phosphate</keyword>
<evidence type="ECO:0000256" key="4">
    <source>
        <dbReference type="RuleBase" id="RU003560"/>
    </source>
</evidence>
<keyword evidence="5" id="KW-0808">Transferase</keyword>
<evidence type="ECO:0000313" key="5">
    <source>
        <dbReference type="EMBL" id="MDJ1158080.1"/>
    </source>
</evidence>
<gene>
    <name evidence="5" type="ORF">QNA08_07510</name>
</gene>
<dbReference type="CDD" id="cd00610">
    <property type="entry name" value="OAT_like"/>
    <property type="match status" value="1"/>
</dbReference>
<comment type="similarity">
    <text evidence="2 4">Belongs to the class-III pyridoxal-phosphate-dependent aminotransferase family.</text>
</comment>
<comment type="caution">
    <text evidence="5">The sequence shown here is derived from an EMBL/GenBank/DDBJ whole genome shotgun (WGS) entry which is preliminary data.</text>
</comment>
<keyword evidence="6" id="KW-1185">Reference proteome</keyword>
<dbReference type="Gene3D" id="3.90.1150.10">
    <property type="entry name" value="Aspartate Aminotransferase, domain 1"/>
    <property type="match status" value="1"/>
</dbReference>
<dbReference type="InterPro" id="IPR049704">
    <property type="entry name" value="Aminotrans_3_PPA_site"/>
</dbReference>
<evidence type="ECO:0000256" key="1">
    <source>
        <dbReference type="ARBA" id="ARBA00001933"/>
    </source>
</evidence>
<dbReference type="Proteomes" id="UP001321492">
    <property type="component" value="Unassembled WGS sequence"/>
</dbReference>
<proteinExistence type="inferred from homology"/>
<protein>
    <submittedName>
        <fullName evidence="5">Aminotransferase class III-fold pyridoxal phosphate-dependent enzyme</fullName>
    </submittedName>
</protein>
<dbReference type="InterPro" id="IPR005814">
    <property type="entry name" value="Aminotrans_3"/>
</dbReference>
<dbReference type="Gene3D" id="3.40.640.10">
    <property type="entry name" value="Type I PLP-dependent aspartate aminotransferase-like (Major domain)"/>
    <property type="match status" value="1"/>
</dbReference>
<evidence type="ECO:0000256" key="3">
    <source>
        <dbReference type="ARBA" id="ARBA00022898"/>
    </source>
</evidence>
<name>A0ABT7AG43_9HYPH</name>
<dbReference type="PIRSF" id="PIRSF000521">
    <property type="entry name" value="Transaminase_4ab_Lys_Orn"/>
    <property type="match status" value="1"/>
</dbReference>
<dbReference type="RefSeq" id="WP_283740061.1">
    <property type="nucleotide sequence ID" value="NZ_JASJEV010000003.1"/>
</dbReference>
<dbReference type="InterPro" id="IPR015424">
    <property type="entry name" value="PyrdxlP-dep_Trfase"/>
</dbReference>
<dbReference type="InterPro" id="IPR015421">
    <property type="entry name" value="PyrdxlP-dep_Trfase_major"/>
</dbReference>
<dbReference type="PROSITE" id="PS00600">
    <property type="entry name" value="AA_TRANSFER_CLASS_3"/>
    <property type="match status" value="1"/>
</dbReference>
<dbReference type="PANTHER" id="PTHR43094">
    <property type="entry name" value="AMINOTRANSFERASE"/>
    <property type="match status" value="1"/>
</dbReference>
<evidence type="ECO:0000256" key="2">
    <source>
        <dbReference type="ARBA" id="ARBA00008954"/>
    </source>
</evidence>
<dbReference type="SUPFAM" id="SSF53383">
    <property type="entry name" value="PLP-dependent transferases"/>
    <property type="match status" value="1"/>
</dbReference>
<sequence length="428" mass="45802">MATPTVPIMERGEGVWAVTEAGERYLDAVSGTFNLPLGYSHPAVVDAVVAQARRAMHVGSSMASPLKEEFTRKLAALAPAGLDAVWLRDITGSTAVECAVRITQKATGRPGVLTFFYGHHGQTLYTTGLAGPAFRREAFPATSSIPAAVRAPAPYCLRCFYDAQPATCGVKCVDKIDEILTYAATSRIACLIVEPVFGNGGNIVPPAAFFPKIRRFCSERGILLVADEVQTGLGRTGHMFASVALGLDPDIIVLAKGLGGCGVPLAAVLMRGELDVLERHEHSFTSGAHLLGLAAGIATLEVISSPSFLADVRRRGRLLGERLRRLSHRHRGIGEVRGLGLMWGLEMVTVDGGRDVERANRIVEVARDRHRLLLRTSQYGRGNVVKVRPALVASEAELDEIVDRLDAVLGETAEPSVPAPAHSRVLQA</sequence>
<dbReference type="EMBL" id="JASJEV010000003">
    <property type="protein sequence ID" value="MDJ1158080.1"/>
    <property type="molecule type" value="Genomic_DNA"/>
</dbReference>
<evidence type="ECO:0000313" key="6">
    <source>
        <dbReference type="Proteomes" id="UP001321492"/>
    </source>
</evidence>
<reference evidence="5 6" key="1">
    <citation type="submission" date="2023-05" db="EMBL/GenBank/DDBJ databases">
        <title>Chelatococcus sp. nov., a moderately thermophilic bacterium isolated from hot spring microbial mat.</title>
        <authorList>
            <person name="Hu C.-J."/>
            <person name="Li W.-J."/>
        </authorList>
    </citation>
    <scope>NUCLEOTIDE SEQUENCE [LARGE SCALE GENOMIC DNA]</scope>
    <source>
        <strain evidence="5 6">SYSU G07232</strain>
    </source>
</reference>